<dbReference type="EC" id="2.7.7.72" evidence="12"/>
<comment type="miscellaneous">
    <text evidence="12">A single active site specifically recognizes both ATP and CTP and is responsible for their addition.</text>
</comment>
<feature type="domain" description="Polymerase nucleotidyl transferase" evidence="13">
    <location>
        <begin position="36"/>
        <end position="137"/>
    </location>
</feature>
<keyword evidence="3 12" id="KW-0548">Nucleotidyltransferase</keyword>
<feature type="domain" description="tRNA nucleotidyltransferase substrate binding" evidence="14">
    <location>
        <begin position="153"/>
        <end position="264"/>
    </location>
</feature>
<evidence type="ECO:0000256" key="1">
    <source>
        <dbReference type="ARBA" id="ARBA00022679"/>
    </source>
</evidence>
<dbReference type="SUPFAM" id="SSF81631">
    <property type="entry name" value="PAP/OAS1 substrate-binding domain"/>
    <property type="match status" value="1"/>
</dbReference>
<comment type="subunit">
    <text evidence="12">Homodimer.</text>
</comment>
<keyword evidence="8 12" id="KW-0460">Magnesium</keyword>
<dbReference type="Pfam" id="PF09249">
    <property type="entry name" value="tRNA_NucTransf2"/>
    <property type="match status" value="1"/>
</dbReference>
<comment type="catalytic activity">
    <reaction evidence="12">
        <text>a tRNA with a 3' CCA end + 2 CTP + ATP = a tRNA with a 3' CCACCA end + 3 diphosphate</text>
        <dbReference type="Rhea" id="RHEA:76235"/>
        <dbReference type="Rhea" id="RHEA-COMP:10468"/>
        <dbReference type="Rhea" id="RHEA-COMP:18655"/>
        <dbReference type="ChEBI" id="CHEBI:30616"/>
        <dbReference type="ChEBI" id="CHEBI:33019"/>
        <dbReference type="ChEBI" id="CHEBI:37563"/>
        <dbReference type="ChEBI" id="CHEBI:83071"/>
        <dbReference type="ChEBI" id="CHEBI:195187"/>
    </reaction>
</comment>
<evidence type="ECO:0000256" key="8">
    <source>
        <dbReference type="ARBA" id="ARBA00022842"/>
    </source>
</evidence>
<evidence type="ECO:0000313" key="16">
    <source>
        <dbReference type="EMBL" id="QUH24032.1"/>
    </source>
</evidence>
<feature type="binding site" evidence="12">
    <location>
        <position position="52"/>
    </location>
    <ligand>
        <name>ATP</name>
        <dbReference type="ChEBI" id="CHEBI:30616"/>
    </ligand>
</feature>
<dbReference type="GO" id="GO:0005524">
    <property type="term" value="F:ATP binding"/>
    <property type="evidence" value="ECO:0007669"/>
    <property type="project" value="UniProtKB-UniRule"/>
</dbReference>
<evidence type="ECO:0000256" key="5">
    <source>
        <dbReference type="ARBA" id="ARBA00022741"/>
    </source>
</evidence>
<dbReference type="InterPro" id="IPR011068">
    <property type="entry name" value="NuclTrfase_I-like_C"/>
</dbReference>
<dbReference type="GO" id="GO:0000049">
    <property type="term" value="F:tRNA binding"/>
    <property type="evidence" value="ECO:0007669"/>
    <property type="project" value="UniProtKB-UniRule"/>
</dbReference>
<keyword evidence="17" id="KW-1185">Reference proteome</keyword>
<dbReference type="PROSITE" id="PS50152">
    <property type="entry name" value="25A_SYNTH_3"/>
    <property type="match status" value="1"/>
</dbReference>
<evidence type="ECO:0000256" key="6">
    <source>
        <dbReference type="ARBA" id="ARBA00022800"/>
    </source>
</evidence>
<evidence type="ECO:0000256" key="9">
    <source>
        <dbReference type="ARBA" id="ARBA00022884"/>
    </source>
</evidence>
<comment type="function">
    <text evidence="12">Catalyzes the addition and repair of the essential 3'-terminal CCA sequence in tRNAs without using a nucleic acid template. Adds these three nucleotides in the order of C, C, and A to the tRNA nucleotide-73, using CTP and ATP as substrates and producing inorganic pyrophosphate. tRNA 3'-terminal CCA addition is required both for tRNA processing and repair. Also involved in tRNA surveillance by mediating tandem CCA addition to generate a CCACCA at the 3' terminus of unstable tRNAs. While stable tRNAs receive only 3'-terminal CCA, unstable tRNAs are marked with CCACCA and rapidly degraded.</text>
</comment>
<keyword evidence="6 12" id="KW-0692">RNA repair</keyword>
<feature type="binding site" evidence="12">
    <location>
        <position position="49"/>
    </location>
    <ligand>
        <name>CTP</name>
        <dbReference type="ChEBI" id="CHEBI:37563"/>
    </ligand>
</feature>
<dbReference type="CDD" id="cd05400">
    <property type="entry name" value="NT_2-5OAS_ClassI-CCAase"/>
    <property type="match status" value="1"/>
</dbReference>
<dbReference type="InterPro" id="IPR043519">
    <property type="entry name" value="NT_sf"/>
</dbReference>
<proteinExistence type="inferred from homology"/>
<dbReference type="GO" id="GO:0001680">
    <property type="term" value="P:tRNA 3'-terminal CCA addition"/>
    <property type="evidence" value="ECO:0007669"/>
    <property type="project" value="UniProtKB-UniRule"/>
</dbReference>
<dbReference type="InterPro" id="IPR015329">
    <property type="entry name" value="tRNA_NucTransf2"/>
</dbReference>
<keyword evidence="7 12" id="KW-0067">ATP-binding</keyword>
<dbReference type="InterPro" id="IPR006116">
    <property type="entry name" value="NT_2-5OAS_ClassI-CCAase"/>
</dbReference>
<comment type="catalytic activity">
    <reaction evidence="10">
        <text>O-(5'-adenylyl)-L-tyrosyl-[protein] + ATP = O-[5'-(adenylyl-(5'-&gt;3')-adenylyl)]-L-tyrosyl-[protein] + diphosphate</text>
        <dbReference type="Rhea" id="RHEA:66528"/>
        <dbReference type="Rhea" id="RHEA-COMP:13846"/>
        <dbReference type="Rhea" id="RHEA-COMP:17046"/>
        <dbReference type="ChEBI" id="CHEBI:30616"/>
        <dbReference type="ChEBI" id="CHEBI:33019"/>
        <dbReference type="ChEBI" id="CHEBI:83624"/>
        <dbReference type="ChEBI" id="CHEBI:167160"/>
    </reaction>
</comment>
<reference evidence="16" key="1">
    <citation type="submission" date="2020-07" db="EMBL/GenBank/DDBJ databases">
        <title>Methanobacterium. sp. MethCan genome.</title>
        <authorList>
            <person name="Postec A."/>
            <person name="Quemeneur M."/>
        </authorList>
    </citation>
    <scope>NUCLEOTIDE SEQUENCE</scope>
    <source>
        <strain evidence="16">MethCAN</strain>
    </source>
</reference>
<evidence type="ECO:0000256" key="12">
    <source>
        <dbReference type="HAMAP-Rule" id="MF_01264"/>
    </source>
</evidence>
<dbReference type="NCBIfam" id="TIGR03671">
    <property type="entry name" value="cca_archaeal"/>
    <property type="match status" value="1"/>
</dbReference>
<dbReference type="Gene3D" id="3.30.70.590">
    <property type="entry name" value="Poly(A) polymerase predicted RNA binding domain"/>
    <property type="match status" value="1"/>
</dbReference>
<comment type="cofactor">
    <cofactor evidence="12">
        <name>Mg(2+)</name>
        <dbReference type="ChEBI" id="CHEBI:18420"/>
    </cofactor>
</comment>
<organism evidence="16 17">
    <name type="scientific">Methanobacterium alkalithermotolerans</name>
    <dbReference type="NCBI Taxonomy" id="2731220"/>
    <lineage>
        <taxon>Archaea</taxon>
        <taxon>Methanobacteriati</taxon>
        <taxon>Methanobacteriota</taxon>
        <taxon>Methanomada group</taxon>
        <taxon>Methanobacteria</taxon>
        <taxon>Methanobacteriales</taxon>
        <taxon>Methanobacteriaceae</taxon>
        <taxon>Methanobacterium</taxon>
    </lineage>
</organism>
<keyword evidence="9 12" id="KW-0694">RNA-binding</keyword>
<dbReference type="Gene3D" id="3.30.70.1550">
    <property type="entry name" value="Archaeal tRNA CCA-adding enzyme catalytic domain"/>
    <property type="match status" value="1"/>
</dbReference>
<feature type="binding site" evidence="12">
    <location>
        <position position="49"/>
    </location>
    <ligand>
        <name>ATP</name>
        <dbReference type="ChEBI" id="CHEBI:30616"/>
    </ligand>
</feature>
<dbReference type="GO" id="GO:0000287">
    <property type="term" value="F:magnesium ion binding"/>
    <property type="evidence" value="ECO:0007669"/>
    <property type="project" value="UniProtKB-UniRule"/>
</dbReference>
<dbReference type="InterPro" id="IPR042090">
    <property type="entry name" value="CCA_tRNA_nucleotrans_2"/>
</dbReference>
<feature type="binding site" evidence="12">
    <location>
        <position position="139"/>
    </location>
    <ligand>
        <name>ATP</name>
        <dbReference type="ChEBI" id="CHEBI:30616"/>
    </ligand>
</feature>
<feature type="binding site" evidence="12">
    <location>
        <position position="116"/>
    </location>
    <ligand>
        <name>Mg(2+)</name>
        <dbReference type="ChEBI" id="CHEBI:18420"/>
    </ligand>
</feature>
<dbReference type="GO" id="GO:0004810">
    <property type="term" value="F:CCA tRNA nucleotidyltransferase activity"/>
    <property type="evidence" value="ECO:0007669"/>
    <property type="project" value="UniProtKB-UniRule"/>
</dbReference>
<feature type="binding site" evidence="12">
    <location>
        <position position="159"/>
    </location>
    <ligand>
        <name>CTP</name>
        <dbReference type="ChEBI" id="CHEBI:37563"/>
    </ligand>
</feature>
<feature type="binding site" evidence="12">
    <location>
        <position position="168"/>
    </location>
    <ligand>
        <name>CTP</name>
        <dbReference type="ChEBI" id="CHEBI:37563"/>
    </ligand>
</feature>
<evidence type="ECO:0000256" key="3">
    <source>
        <dbReference type="ARBA" id="ARBA00022695"/>
    </source>
</evidence>
<feature type="domain" description="CCA-adding enzyme C-terminal" evidence="15">
    <location>
        <begin position="283"/>
        <end position="427"/>
    </location>
</feature>
<evidence type="ECO:0000256" key="2">
    <source>
        <dbReference type="ARBA" id="ARBA00022694"/>
    </source>
</evidence>
<gene>
    <name evidence="12 16" type="primary">cca</name>
    <name evidence="16" type="ORF">HYG87_09815</name>
</gene>
<comment type="similarity">
    <text evidence="12">Belongs to the tRNA nucleotidyltransferase/poly(A) polymerase family. Archaeal CCA-adding enzyme subfamily.</text>
</comment>
<dbReference type="InterPro" id="IPR002934">
    <property type="entry name" value="Polymerase_NTP_transf_dom"/>
</dbReference>
<feature type="binding site" evidence="12">
    <location>
        <position position="139"/>
    </location>
    <ligand>
        <name>CTP</name>
        <dbReference type="ChEBI" id="CHEBI:37563"/>
    </ligand>
</feature>
<evidence type="ECO:0000259" key="13">
    <source>
        <dbReference type="Pfam" id="PF01909"/>
    </source>
</evidence>
<evidence type="ECO:0000259" key="14">
    <source>
        <dbReference type="Pfam" id="PF09249"/>
    </source>
</evidence>
<dbReference type="Pfam" id="PF01909">
    <property type="entry name" value="NTP_transf_2"/>
    <property type="match status" value="1"/>
</dbReference>
<feature type="binding site" evidence="12">
    <location>
        <position position="61"/>
    </location>
    <ligand>
        <name>Mg(2+)</name>
        <dbReference type="ChEBI" id="CHEBI:18420"/>
    </ligand>
</feature>
<feature type="binding site" evidence="12">
    <location>
        <position position="159"/>
    </location>
    <ligand>
        <name>ATP</name>
        <dbReference type="ChEBI" id="CHEBI:30616"/>
    </ligand>
</feature>
<comment type="catalytic activity">
    <reaction evidence="11">
        <text>L-tyrosyl-[protein] + ATP = O-(5'-adenylyl)-L-tyrosyl-[protein] + diphosphate</text>
        <dbReference type="Rhea" id="RHEA:54288"/>
        <dbReference type="Rhea" id="RHEA-COMP:10136"/>
        <dbReference type="Rhea" id="RHEA-COMP:13846"/>
        <dbReference type="ChEBI" id="CHEBI:30616"/>
        <dbReference type="ChEBI" id="CHEBI:33019"/>
        <dbReference type="ChEBI" id="CHEBI:46858"/>
        <dbReference type="ChEBI" id="CHEBI:83624"/>
        <dbReference type="EC" id="2.7.7.108"/>
    </reaction>
</comment>
<evidence type="ECO:0000256" key="10">
    <source>
        <dbReference type="ARBA" id="ARBA00047518"/>
    </source>
</evidence>
<dbReference type="Pfam" id="PF21133">
    <property type="entry name" value="CAA_C"/>
    <property type="match status" value="1"/>
</dbReference>
<keyword evidence="4 12" id="KW-0479">Metal-binding</keyword>
<feature type="binding site" evidence="12">
    <location>
        <position position="168"/>
    </location>
    <ligand>
        <name>ATP</name>
        <dbReference type="ChEBI" id="CHEBI:30616"/>
    </ligand>
</feature>
<sequence>MNYDSILSYIKPDKKEKTEVEELSNKIINLLDSLSLEKDIPSKAVLVGSVAKGTWLSGKADIDIFLNFPLDTSLQDLKKNGLLLGHECIKKMGGVAEERYASHPYVTGTIEGYEIDFVPCYAIKNSSELKSAVDRTNLHNIYIQENLKKDQLNEVLLLKKFMYGVETYGSEFKVGGFAGYLCELLILEYGTFEGVLKAAAHLWKPGLIIDLEDYHTGENFTEPLVVVDPVDKNRNVAAALTLQKMSEFVAASRNFLGNPKEDYFSKINLKGNFKLVEKLLTNRGTETILISFKPPEIPSDAIYPQLKKTSDSISQKLSDEGFIVENKGYWTDEVDLAVLILELSSGSLPEYKKNVGPELWNEFHSTKFLEKYGNKAYLEKDRWVVDIPRKQRDVYRFLNYYLQKENIHHLKTGKHLKKKILEHYEIQNISDFMGKTTHPEILEFLFRFLNPGVHLWR</sequence>
<dbReference type="SUPFAM" id="SSF55003">
    <property type="entry name" value="PAP/Archaeal CCA-adding enzyme, C-terminal domain"/>
    <property type="match status" value="1"/>
</dbReference>
<protein>
    <recommendedName>
        <fullName evidence="12">CCA-adding enzyme</fullName>
        <ecNumber evidence="12">2.7.7.72</ecNumber>
    </recommendedName>
    <alternativeName>
        <fullName evidence="12">CCA tRNA nucleotidyltransferase</fullName>
    </alternativeName>
    <alternativeName>
        <fullName evidence="12">tRNA CCA-pyrophosphorylase</fullName>
    </alternativeName>
    <alternativeName>
        <fullName evidence="12">tRNA adenylyl-/cytidylyl- transferase</fullName>
    </alternativeName>
    <alternativeName>
        <fullName evidence="12">tRNA nucleotidyltransferase</fullName>
    </alternativeName>
    <alternativeName>
        <fullName evidence="12">tRNA-NT</fullName>
    </alternativeName>
</protein>
<keyword evidence="5 12" id="KW-0547">Nucleotide-binding</keyword>
<dbReference type="Gene3D" id="3.30.460.10">
    <property type="entry name" value="Beta Polymerase, domain 2"/>
    <property type="match status" value="1"/>
</dbReference>
<keyword evidence="1 12" id="KW-0808">Transferase</keyword>
<accession>A0A8T8K883</accession>
<name>A0A8T8K883_9EURY</name>
<dbReference type="PIRSF" id="PIRSF005335">
    <property type="entry name" value="CCA_arch"/>
    <property type="match status" value="1"/>
</dbReference>
<dbReference type="GO" id="GO:0070733">
    <property type="term" value="F:AMPylase activity"/>
    <property type="evidence" value="ECO:0007669"/>
    <property type="project" value="UniProtKB-EC"/>
</dbReference>
<dbReference type="HAMAP" id="MF_01264">
    <property type="entry name" value="CCA_arch"/>
    <property type="match status" value="1"/>
</dbReference>
<keyword evidence="2 12" id="KW-0819">tRNA processing</keyword>
<dbReference type="GO" id="GO:0042245">
    <property type="term" value="P:RNA repair"/>
    <property type="evidence" value="ECO:0007669"/>
    <property type="project" value="UniProtKB-KW"/>
</dbReference>
<dbReference type="SUPFAM" id="SSF81301">
    <property type="entry name" value="Nucleotidyltransferase"/>
    <property type="match status" value="1"/>
</dbReference>
<dbReference type="Proteomes" id="UP000681041">
    <property type="component" value="Chromosome"/>
</dbReference>
<evidence type="ECO:0000256" key="7">
    <source>
        <dbReference type="ARBA" id="ARBA00022840"/>
    </source>
</evidence>
<dbReference type="EMBL" id="CP058560">
    <property type="protein sequence ID" value="QUH24032.1"/>
    <property type="molecule type" value="Genomic_DNA"/>
</dbReference>
<dbReference type="PANTHER" id="PTHR39643">
    <property type="entry name" value="CCA-ADDING ENZYME"/>
    <property type="match status" value="1"/>
</dbReference>
<feature type="binding site" evidence="12">
    <location>
        <position position="52"/>
    </location>
    <ligand>
        <name>CTP</name>
        <dbReference type="ChEBI" id="CHEBI:37563"/>
    </ligand>
</feature>
<evidence type="ECO:0000259" key="15">
    <source>
        <dbReference type="Pfam" id="PF21133"/>
    </source>
</evidence>
<dbReference type="KEGG" id="meme:HYG87_09815"/>
<evidence type="ECO:0000313" key="17">
    <source>
        <dbReference type="Proteomes" id="UP000681041"/>
    </source>
</evidence>
<dbReference type="InterPro" id="IPR008229">
    <property type="entry name" value="CCA-adding_arc"/>
</dbReference>
<comment type="catalytic activity">
    <reaction evidence="12">
        <text>a tRNA precursor + 2 CTP + ATP = a tRNA with a 3' CCA end + 3 diphosphate</text>
        <dbReference type="Rhea" id="RHEA:14433"/>
        <dbReference type="Rhea" id="RHEA-COMP:10465"/>
        <dbReference type="Rhea" id="RHEA-COMP:10468"/>
        <dbReference type="ChEBI" id="CHEBI:30616"/>
        <dbReference type="ChEBI" id="CHEBI:33019"/>
        <dbReference type="ChEBI" id="CHEBI:37563"/>
        <dbReference type="ChEBI" id="CHEBI:74896"/>
        <dbReference type="ChEBI" id="CHEBI:83071"/>
        <dbReference type="EC" id="2.7.7.72"/>
    </reaction>
</comment>
<dbReference type="RefSeq" id="WP_211532989.1">
    <property type="nucleotide sequence ID" value="NZ_CP058560.1"/>
</dbReference>
<dbReference type="Gene3D" id="1.10.1410.30">
    <property type="entry name" value="CCA tRNA nucleotidyltransferase, domain 2"/>
    <property type="match status" value="1"/>
</dbReference>
<dbReference type="AlphaFoldDB" id="A0A8T8K883"/>
<feature type="binding site" evidence="12">
    <location>
        <position position="63"/>
    </location>
    <ligand>
        <name>Mg(2+)</name>
        <dbReference type="ChEBI" id="CHEBI:18420"/>
    </ligand>
</feature>
<dbReference type="PANTHER" id="PTHR39643:SF1">
    <property type="entry name" value="CCA-ADDING ENZYME"/>
    <property type="match status" value="1"/>
</dbReference>
<dbReference type="InterPro" id="IPR048833">
    <property type="entry name" value="CAA_C"/>
</dbReference>
<evidence type="ECO:0000256" key="4">
    <source>
        <dbReference type="ARBA" id="ARBA00022723"/>
    </source>
</evidence>
<dbReference type="OrthoDB" id="7378at2157"/>
<evidence type="ECO:0000256" key="11">
    <source>
        <dbReference type="ARBA" id="ARBA00048696"/>
    </source>
</evidence>
<dbReference type="GeneID" id="64821062"/>